<dbReference type="CDD" id="cd00018">
    <property type="entry name" value="AP2"/>
    <property type="match status" value="2"/>
</dbReference>
<feature type="domain" description="AP2/ERF" evidence="8">
    <location>
        <begin position="141"/>
        <end position="204"/>
    </location>
</feature>
<dbReference type="Pfam" id="PF00847">
    <property type="entry name" value="AP2"/>
    <property type="match status" value="1"/>
</dbReference>
<keyword evidence="5" id="KW-0804">Transcription</keyword>
<keyword evidence="6" id="KW-0539">Nucleus</keyword>
<dbReference type="GO" id="GO:0003700">
    <property type="term" value="F:DNA-binding transcription factor activity"/>
    <property type="evidence" value="ECO:0007669"/>
    <property type="project" value="InterPro"/>
</dbReference>
<dbReference type="AlphaFoldDB" id="A0AA88D4B3"/>
<dbReference type="PANTHER" id="PTHR32467">
    <property type="entry name" value="AP2-LIKE ETHYLENE-RESPONSIVE TRANSCRIPTION FACTOR"/>
    <property type="match status" value="1"/>
</dbReference>
<dbReference type="InterPro" id="IPR001471">
    <property type="entry name" value="AP2/ERF_dom"/>
</dbReference>
<proteinExistence type="predicted"/>
<evidence type="ECO:0000313" key="10">
    <source>
        <dbReference type="Proteomes" id="UP001187192"/>
    </source>
</evidence>
<dbReference type="FunFam" id="3.30.730.10:FF:000003">
    <property type="entry name" value="AP2-like ethylene-responsive transcription factor ANT"/>
    <property type="match status" value="1"/>
</dbReference>
<dbReference type="PANTHER" id="PTHR32467:SF218">
    <property type="entry name" value="AP2-LIKE ETHYLENE-RESPONSIVE TRANSCRIPTION FACTOR PLT2"/>
    <property type="match status" value="1"/>
</dbReference>
<evidence type="ECO:0000256" key="7">
    <source>
        <dbReference type="SAM" id="MobiDB-lite"/>
    </source>
</evidence>
<comment type="subcellular location">
    <subcellularLocation>
        <location evidence="1">Nucleus</location>
    </subcellularLocation>
</comment>
<keyword evidence="2" id="KW-0677">Repeat</keyword>
<evidence type="ECO:0000256" key="5">
    <source>
        <dbReference type="ARBA" id="ARBA00023163"/>
    </source>
</evidence>
<evidence type="ECO:0000256" key="2">
    <source>
        <dbReference type="ARBA" id="ARBA00022737"/>
    </source>
</evidence>
<feature type="region of interest" description="Disordered" evidence="7">
    <location>
        <begin position="473"/>
        <end position="494"/>
    </location>
</feature>
<evidence type="ECO:0000256" key="4">
    <source>
        <dbReference type="ARBA" id="ARBA00023125"/>
    </source>
</evidence>
<dbReference type="GO" id="GO:0003677">
    <property type="term" value="F:DNA binding"/>
    <property type="evidence" value="ECO:0007669"/>
    <property type="project" value="UniProtKB-KW"/>
</dbReference>
<accession>A0AA88D4B3</accession>
<sequence length="558" mass="60917">MPLYHHNIFTHPKWNLINTLGSNEVPKVADFLGGTKSENQMDLVAYNDVQANNNDSDDYLNFPPNNSLVPVVQQSGAIVAASASAYDFQETPTNLQSLTLSMSTTGKGGSTVETGADNTANTALEALPRRSLDTFGQRTSIYRGVTRHRWTGRYEAHLWDNSCRREGQSRKGRQGGYDKEEKAARAYDLAALKYWGTSTTTNFPINNYEKELEAMKHMTRQEFVASIRRKSSGFSRGASMYRGVTRHHQHGRWQARIGRVAGNKDLYLGTFSTEEEAAEAYDIAAIKFRGLNAVTNFDMNRYDVKSILESNTLPIGGGAAKRLKEAQALESSRKREEMLALSSTFQYGSSSTGSNRLPIGYPLMQHFDPHHQPTLLSLQNHHDISHYTTPTPTAHDPSSFHQNYLQTQLQMHQHQSGTGSFNNNNIAHAQQVAAVGGAGQTSGNNNSQFYNSYNFQNHPAFLQGLMENMGSASSSVVDHSSTNTGGNNSSGSTYGGSSATAGYNLGMPSNSITTGNAAEELAHVKVDYDMPPAATGYGGWSGGSGQGSNAGVFTMWNE</sequence>
<keyword evidence="10" id="KW-1185">Reference proteome</keyword>
<organism evidence="9 10">
    <name type="scientific">Ficus carica</name>
    <name type="common">Common fig</name>
    <dbReference type="NCBI Taxonomy" id="3494"/>
    <lineage>
        <taxon>Eukaryota</taxon>
        <taxon>Viridiplantae</taxon>
        <taxon>Streptophyta</taxon>
        <taxon>Embryophyta</taxon>
        <taxon>Tracheophyta</taxon>
        <taxon>Spermatophyta</taxon>
        <taxon>Magnoliopsida</taxon>
        <taxon>eudicotyledons</taxon>
        <taxon>Gunneridae</taxon>
        <taxon>Pentapetalae</taxon>
        <taxon>rosids</taxon>
        <taxon>fabids</taxon>
        <taxon>Rosales</taxon>
        <taxon>Moraceae</taxon>
        <taxon>Ficeae</taxon>
        <taxon>Ficus</taxon>
    </lineage>
</organism>
<comment type="caution">
    <text evidence="9">The sequence shown here is derived from an EMBL/GenBank/DDBJ whole genome shotgun (WGS) entry which is preliminary data.</text>
</comment>
<dbReference type="InterPro" id="IPR016177">
    <property type="entry name" value="DNA-bd_dom_sf"/>
</dbReference>
<dbReference type="PROSITE" id="PS51032">
    <property type="entry name" value="AP2_ERF"/>
    <property type="match status" value="2"/>
</dbReference>
<protein>
    <recommendedName>
        <fullName evidence="8">AP2/ERF domain-containing protein</fullName>
    </recommendedName>
</protein>
<dbReference type="InterPro" id="IPR036955">
    <property type="entry name" value="AP2/ERF_dom_sf"/>
</dbReference>
<evidence type="ECO:0000313" key="9">
    <source>
        <dbReference type="EMBL" id="GMN26424.1"/>
    </source>
</evidence>
<dbReference type="SMART" id="SM00380">
    <property type="entry name" value="AP2"/>
    <property type="match status" value="2"/>
</dbReference>
<reference evidence="9" key="1">
    <citation type="submission" date="2023-07" db="EMBL/GenBank/DDBJ databases">
        <title>draft genome sequence of fig (Ficus carica).</title>
        <authorList>
            <person name="Takahashi T."/>
            <person name="Nishimura K."/>
        </authorList>
    </citation>
    <scope>NUCLEOTIDE SEQUENCE</scope>
</reference>
<feature type="domain" description="AP2/ERF" evidence="8">
    <location>
        <begin position="240"/>
        <end position="298"/>
    </location>
</feature>
<dbReference type="Proteomes" id="UP001187192">
    <property type="component" value="Unassembled WGS sequence"/>
</dbReference>
<dbReference type="SUPFAM" id="SSF54171">
    <property type="entry name" value="DNA-binding domain"/>
    <property type="match status" value="2"/>
</dbReference>
<gene>
    <name evidence="9" type="ORF">TIFTF001_001298</name>
</gene>
<evidence type="ECO:0000256" key="6">
    <source>
        <dbReference type="ARBA" id="ARBA00023242"/>
    </source>
</evidence>
<keyword evidence="3" id="KW-0805">Transcription regulation</keyword>
<evidence type="ECO:0000259" key="8">
    <source>
        <dbReference type="PROSITE" id="PS51032"/>
    </source>
</evidence>
<dbReference type="EMBL" id="BTGU01000001">
    <property type="protein sequence ID" value="GMN26424.1"/>
    <property type="molecule type" value="Genomic_DNA"/>
</dbReference>
<evidence type="ECO:0000256" key="1">
    <source>
        <dbReference type="ARBA" id="ARBA00004123"/>
    </source>
</evidence>
<dbReference type="FunFam" id="3.30.730.10:FF:000002">
    <property type="entry name" value="AP2-like ethylene-responsive transcription factor"/>
    <property type="match status" value="1"/>
</dbReference>
<dbReference type="Gene3D" id="3.30.730.10">
    <property type="entry name" value="AP2/ERF domain"/>
    <property type="match status" value="2"/>
</dbReference>
<dbReference type="PRINTS" id="PR00367">
    <property type="entry name" value="ETHRSPELEMNT"/>
</dbReference>
<name>A0AA88D4B3_FICCA</name>
<evidence type="ECO:0000256" key="3">
    <source>
        <dbReference type="ARBA" id="ARBA00023015"/>
    </source>
</evidence>
<keyword evidence="4" id="KW-0238">DNA-binding</keyword>
<dbReference type="GO" id="GO:0005634">
    <property type="term" value="C:nucleus"/>
    <property type="evidence" value="ECO:0007669"/>
    <property type="project" value="UniProtKB-SubCell"/>
</dbReference>